<gene>
    <name evidence="2" type="ORF">Mal4_38390</name>
</gene>
<dbReference type="InterPro" id="IPR011453">
    <property type="entry name" value="DUF1559"/>
</dbReference>
<evidence type="ECO:0000313" key="2">
    <source>
        <dbReference type="EMBL" id="QDU39494.1"/>
    </source>
</evidence>
<dbReference type="InterPro" id="IPR012902">
    <property type="entry name" value="N_methyl_site"/>
</dbReference>
<dbReference type="InterPro" id="IPR045584">
    <property type="entry name" value="Pilin-like"/>
</dbReference>
<dbReference type="Proteomes" id="UP000320496">
    <property type="component" value="Chromosome"/>
</dbReference>
<organism evidence="2 3">
    <name type="scientific">Maioricimonas rarisocia</name>
    <dbReference type="NCBI Taxonomy" id="2528026"/>
    <lineage>
        <taxon>Bacteria</taxon>
        <taxon>Pseudomonadati</taxon>
        <taxon>Planctomycetota</taxon>
        <taxon>Planctomycetia</taxon>
        <taxon>Planctomycetales</taxon>
        <taxon>Planctomycetaceae</taxon>
        <taxon>Maioricimonas</taxon>
    </lineage>
</organism>
<dbReference type="PANTHER" id="PTHR30093:SF2">
    <property type="entry name" value="TYPE II SECRETION SYSTEM PROTEIN H"/>
    <property type="match status" value="1"/>
</dbReference>
<protein>
    <submittedName>
        <fullName evidence="2">Putative major pilin subunit</fullName>
    </submittedName>
</protein>
<dbReference type="EMBL" id="CP036275">
    <property type="protein sequence ID" value="QDU39494.1"/>
    <property type="molecule type" value="Genomic_DNA"/>
</dbReference>
<dbReference type="Pfam" id="PF07596">
    <property type="entry name" value="SBP_bac_10"/>
    <property type="match status" value="1"/>
</dbReference>
<dbReference type="Gene3D" id="3.30.700.10">
    <property type="entry name" value="Glycoprotein, Type 4 Pilin"/>
    <property type="match status" value="1"/>
</dbReference>
<dbReference type="Pfam" id="PF07963">
    <property type="entry name" value="N_methyl"/>
    <property type="match status" value="1"/>
</dbReference>
<proteinExistence type="predicted"/>
<evidence type="ECO:0000313" key="3">
    <source>
        <dbReference type="Proteomes" id="UP000320496"/>
    </source>
</evidence>
<sequence length="300" mass="32733">MTALTRRGFTLIELLVAITIIAILIALLLPAVQAAREAARRTRCSSRLSQLALALHNYHDAHRTLPINGSVFEPSVAERRTRSWVQCILPYVDQKNLHDRIEAGSAMADNQEAAETVLPLLFCPSDTHAGRSGAGIDIPPGWQVALTNYRSCAGDNWPFEPFERASEAGRFTGSNLGWGTEGNGAIGFGRGWPVLTRMSQVRDGASQTIALGETVIMEANVSWWFHADHTAATCAIPINHGFQVEDPDNWADRRGFMSRHPGGAQFALVDGSVRMISESIDLETYYALGTIDGNEVVGDF</sequence>
<dbReference type="SUPFAM" id="SSF54523">
    <property type="entry name" value="Pili subunits"/>
    <property type="match status" value="1"/>
</dbReference>
<dbReference type="InterPro" id="IPR027558">
    <property type="entry name" value="Pre_pil_HX9DG_C"/>
</dbReference>
<dbReference type="NCBIfam" id="TIGR04294">
    <property type="entry name" value="pre_pil_HX9DG"/>
    <property type="match status" value="1"/>
</dbReference>
<feature type="domain" description="DUF1559" evidence="1">
    <location>
        <begin position="33"/>
        <end position="283"/>
    </location>
</feature>
<dbReference type="AlphaFoldDB" id="A0A517ZAH8"/>
<dbReference type="RefSeq" id="WP_197443591.1">
    <property type="nucleotide sequence ID" value="NZ_CP036275.1"/>
</dbReference>
<reference evidence="2 3" key="1">
    <citation type="submission" date="2019-02" db="EMBL/GenBank/DDBJ databases">
        <title>Deep-cultivation of Planctomycetes and their phenomic and genomic characterization uncovers novel biology.</title>
        <authorList>
            <person name="Wiegand S."/>
            <person name="Jogler M."/>
            <person name="Boedeker C."/>
            <person name="Pinto D."/>
            <person name="Vollmers J."/>
            <person name="Rivas-Marin E."/>
            <person name="Kohn T."/>
            <person name="Peeters S.H."/>
            <person name="Heuer A."/>
            <person name="Rast P."/>
            <person name="Oberbeckmann S."/>
            <person name="Bunk B."/>
            <person name="Jeske O."/>
            <person name="Meyerdierks A."/>
            <person name="Storesund J.E."/>
            <person name="Kallscheuer N."/>
            <person name="Luecker S."/>
            <person name="Lage O.M."/>
            <person name="Pohl T."/>
            <person name="Merkel B.J."/>
            <person name="Hornburger P."/>
            <person name="Mueller R.-W."/>
            <person name="Bruemmer F."/>
            <person name="Labrenz M."/>
            <person name="Spormann A.M."/>
            <person name="Op den Camp H."/>
            <person name="Overmann J."/>
            <person name="Amann R."/>
            <person name="Jetten M.S.M."/>
            <person name="Mascher T."/>
            <person name="Medema M.H."/>
            <person name="Devos D.P."/>
            <person name="Kaster A.-K."/>
            <person name="Ovreas L."/>
            <person name="Rohde M."/>
            <person name="Galperin M.Y."/>
            <person name="Jogler C."/>
        </authorList>
    </citation>
    <scope>NUCLEOTIDE SEQUENCE [LARGE SCALE GENOMIC DNA]</scope>
    <source>
        <strain evidence="2 3">Mal4</strain>
    </source>
</reference>
<dbReference type="KEGG" id="mri:Mal4_38390"/>
<keyword evidence="3" id="KW-1185">Reference proteome</keyword>
<dbReference type="PROSITE" id="PS00409">
    <property type="entry name" value="PROKAR_NTER_METHYL"/>
    <property type="match status" value="1"/>
</dbReference>
<evidence type="ECO:0000259" key="1">
    <source>
        <dbReference type="Pfam" id="PF07596"/>
    </source>
</evidence>
<accession>A0A517ZAH8</accession>
<dbReference type="NCBIfam" id="TIGR02532">
    <property type="entry name" value="IV_pilin_GFxxxE"/>
    <property type="match status" value="1"/>
</dbReference>
<dbReference type="PANTHER" id="PTHR30093">
    <property type="entry name" value="GENERAL SECRETION PATHWAY PROTEIN G"/>
    <property type="match status" value="1"/>
</dbReference>
<name>A0A517ZAH8_9PLAN</name>